<accession>A0A024FWH7</accession>
<dbReference type="AlphaFoldDB" id="A0A024FWH7"/>
<protein>
    <submittedName>
        <fullName evidence="1">Uncharacterized protein</fullName>
    </submittedName>
</protein>
<keyword evidence="2" id="KW-1185">Reference proteome</keyword>
<dbReference type="InParanoid" id="A0A024FWH7"/>
<sequence>MPFQMERVRPGGLRPGLRMMKTIMSALIVPSAELVRDRCVFSLDTRRSDRDYTTSSRGSYLCFRDLGTRFSHIHGAYVSVIKMLPYGKEQRSTSRCKELCHKQLLRLSL</sequence>
<dbReference type="EMBL" id="CAIX01001137">
    <property type="protein sequence ID" value="CCI11508.1"/>
    <property type="molecule type" value="Genomic_DNA"/>
</dbReference>
<evidence type="ECO:0000313" key="2">
    <source>
        <dbReference type="Proteomes" id="UP000053237"/>
    </source>
</evidence>
<evidence type="ECO:0000313" key="1">
    <source>
        <dbReference type="EMBL" id="CCI11508.1"/>
    </source>
</evidence>
<organism evidence="1 2">
    <name type="scientific">Albugo candida</name>
    <dbReference type="NCBI Taxonomy" id="65357"/>
    <lineage>
        <taxon>Eukaryota</taxon>
        <taxon>Sar</taxon>
        <taxon>Stramenopiles</taxon>
        <taxon>Oomycota</taxon>
        <taxon>Peronosporomycetes</taxon>
        <taxon>Albuginales</taxon>
        <taxon>Albuginaceae</taxon>
        <taxon>Albugo</taxon>
    </lineage>
</organism>
<proteinExistence type="predicted"/>
<reference evidence="1 2" key="1">
    <citation type="submission" date="2012-05" db="EMBL/GenBank/DDBJ databases">
        <title>Recombination and specialization in a pathogen metapopulation.</title>
        <authorList>
            <person name="Gardiner A."/>
            <person name="Kemen E."/>
            <person name="Schultz-Larsen T."/>
            <person name="MacLean D."/>
            <person name="Van Oosterhout C."/>
            <person name="Jones J.D.G."/>
        </authorList>
    </citation>
    <scope>NUCLEOTIDE SEQUENCE [LARGE SCALE GENOMIC DNA]</scope>
    <source>
        <strain evidence="1 2">Ac Nc2</strain>
    </source>
</reference>
<dbReference type="Proteomes" id="UP000053237">
    <property type="component" value="Unassembled WGS sequence"/>
</dbReference>
<gene>
    <name evidence="1" type="ORF">BN9_130440</name>
</gene>
<comment type="caution">
    <text evidence="1">The sequence shown here is derived from an EMBL/GenBank/DDBJ whole genome shotgun (WGS) entry which is preliminary data.</text>
</comment>
<name>A0A024FWH7_9STRA</name>